<reference evidence="2" key="1">
    <citation type="journal article" date="2011" name="Proc. Natl. Acad. Sci. U.S.A.">
        <title>Obligate biotrophy features unraveled by the genomic analysis of rust fungi.</title>
        <authorList>
            <person name="Duplessis S."/>
            <person name="Cuomo C.A."/>
            <person name="Lin Y.-C."/>
            <person name="Aerts A."/>
            <person name="Tisserant E."/>
            <person name="Veneault-Fourrey C."/>
            <person name="Joly D.L."/>
            <person name="Hacquard S."/>
            <person name="Amselem J."/>
            <person name="Cantarel B.L."/>
            <person name="Chiu R."/>
            <person name="Coutinho P.M."/>
            <person name="Feau N."/>
            <person name="Field M."/>
            <person name="Frey P."/>
            <person name="Gelhaye E."/>
            <person name="Goldberg J."/>
            <person name="Grabherr M.G."/>
            <person name="Kodira C.D."/>
            <person name="Kohler A."/>
            <person name="Kuees U."/>
            <person name="Lindquist E.A."/>
            <person name="Lucas S.M."/>
            <person name="Mago R."/>
            <person name="Mauceli E."/>
            <person name="Morin E."/>
            <person name="Murat C."/>
            <person name="Pangilinan J.L."/>
            <person name="Park R."/>
            <person name="Pearson M."/>
            <person name="Quesneville H."/>
            <person name="Rouhier N."/>
            <person name="Sakthikumar S."/>
            <person name="Salamov A.A."/>
            <person name="Schmutz J."/>
            <person name="Selles B."/>
            <person name="Shapiro H."/>
            <person name="Tanguay P."/>
            <person name="Tuskan G.A."/>
            <person name="Henrissat B."/>
            <person name="Van de Peer Y."/>
            <person name="Rouze P."/>
            <person name="Ellis J.G."/>
            <person name="Dodds P.N."/>
            <person name="Schein J.E."/>
            <person name="Zhong S."/>
            <person name="Hamelin R.C."/>
            <person name="Grigoriev I.V."/>
            <person name="Szabo L.J."/>
            <person name="Martin F."/>
        </authorList>
    </citation>
    <scope>NUCLEOTIDE SEQUENCE [LARGE SCALE GENOMIC DNA]</scope>
    <source>
        <strain evidence="2">98AG31 / pathotype 3-4-7</strain>
    </source>
</reference>
<name>F4RS30_MELLP</name>
<dbReference type="KEGG" id="mlr:MELLADRAFT_108136"/>
<gene>
    <name evidence="1" type="ORF">MELLADRAFT_108136</name>
</gene>
<dbReference type="InParanoid" id="F4RS30"/>
<dbReference type="VEuPathDB" id="FungiDB:MELLADRAFT_108136"/>
<keyword evidence="2" id="KW-1185">Reference proteome</keyword>
<protein>
    <submittedName>
        <fullName evidence="1">Uncharacterized protein</fullName>
    </submittedName>
</protein>
<evidence type="ECO:0000313" key="1">
    <source>
        <dbReference type="EMBL" id="EGG04784.1"/>
    </source>
</evidence>
<evidence type="ECO:0000313" key="2">
    <source>
        <dbReference type="Proteomes" id="UP000001072"/>
    </source>
</evidence>
<dbReference type="AlphaFoldDB" id="F4RS30"/>
<dbReference type="HOGENOM" id="CLU_142382_0_0_1"/>
<dbReference type="EMBL" id="GL883116">
    <property type="protein sequence ID" value="EGG04784.1"/>
    <property type="molecule type" value="Genomic_DNA"/>
</dbReference>
<proteinExistence type="predicted"/>
<accession>F4RS30</accession>
<sequence length="156" mass="17739">MLMKPVRILPPRMSPKVLKLIEKARAEGQNLEAMDHLLDMLDFGEMTHYASLTTRLSCEGANYPDWIARLDQTIWTLANKRFYLQSPPSEITTLLDLVLDEVVLAMIHATVHCTVSHALGNMRGAHDAVMWIKWFYDINRSHKGCVFGENESLSLA</sequence>
<dbReference type="OrthoDB" id="10442588at2759"/>
<organism evidence="2">
    <name type="scientific">Melampsora larici-populina (strain 98AG31 / pathotype 3-4-7)</name>
    <name type="common">Poplar leaf rust fungus</name>
    <dbReference type="NCBI Taxonomy" id="747676"/>
    <lineage>
        <taxon>Eukaryota</taxon>
        <taxon>Fungi</taxon>
        <taxon>Dikarya</taxon>
        <taxon>Basidiomycota</taxon>
        <taxon>Pucciniomycotina</taxon>
        <taxon>Pucciniomycetes</taxon>
        <taxon>Pucciniales</taxon>
        <taxon>Melampsoraceae</taxon>
        <taxon>Melampsora</taxon>
    </lineage>
</organism>
<dbReference type="Proteomes" id="UP000001072">
    <property type="component" value="Unassembled WGS sequence"/>
</dbReference>
<dbReference type="GeneID" id="18923386"/>
<dbReference type="RefSeq" id="XP_007411875.1">
    <property type="nucleotide sequence ID" value="XM_007411813.1"/>
</dbReference>